<keyword evidence="1" id="KW-0808">Transferase</keyword>
<dbReference type="GO" id="GO:0016740">
    <property type="term" value="F:transferase activity"/>
    <property type="evidence" value="ECO:0007669"/>
    <property type="project" value="UniProtKB-KW"/>
</dbReference>
<dbReference type="Gene3D" id="3.30.1540.10">
    <property type="entry name" value="formyl-coa transferase, domain 3"/>
    <property type="match status" value="1"/>
</dbReference>
<protein>
    <submittedName>
        <fullName evidence="1">CoA transferase</fullName>
    </submittedName>
</protein>
<dbReference type="InterPro" id="IPR023606">
    <property type="entry name" value="CoA-Trfase_III_dom_1_sf"/>
</dbReference>
<comment type="caution">
    <text evidence="1">The sequence shown here is derived from an EMBL/GenBank/DDBJ whole genome shotgun (WGS) entry which is preliminary data.</text>
</comment>
<dbReference type="Gene3D" id="3.40.50.10540">
    <property type="entry name" value="Crotonobetainyl-coa:carnitine coa-transferase, domain 1"/>
    <property type="match status" value="1"/>
</dbReference>
<dbReference type="RefSeq" id="WP_130158873.1">
    <property type="nucleotide sequence ID" value="NZ_SGIS01000023.1"/>
</dbReference>
<reference evidence="1 2" key="1">
    <citation type="submission" date="2019-02" db="EMBL/GenBank/DDBJ databases">
        <authorList>
            <person name="Li Y."/>
        </authorList>
    </citation>
    <scope>NUCLEOTIDE SEQUENCE [LARGE SCALE GENOMIC DNA]</scope>
    <source>
        <strain evidence="1 2">3-7</strain>
    </source>
</reference>
<dbReference type="InterPro" id="IPR003673">
    <property type="entry name" value="CoA-Trfase_fam_III"/>
</dbReference>
<dbReference type="Pfam" id="PF02515">
    <property type="entry name" value="CoA_transf_3"/>
    <property type="match status" value="1"/>
</dbReference>
<dbReference type="InterPro" id="IPR044855">
    <property type="entry name" value="CoA-Trfase_III_dom3_sf"/>
</dbReference>
<evidence type="ECO:0000313" key="2">
    <source>
        <dbReference type="Proteomes" id="UP000292085"/>
    </source>
</evidence>
<dbReference type="EMBL" id="SGIS01000023">
    <property type="protein sequence ID" value="RZF63619.1"/>
    <property type="molecule type" value="Genomic_DNA"/>
</dbReference>
<dbReference type="AlphaFoldDB" id="A0A4Q6Y2Q5"/>
<dbReference type="OrthoDB" id="5720311at2"/>
<name>A0A4Q6Y2Q5_9SPHN</name>
<sequence>MATRSGPLAGIRIVELDAIGPVPLAAMLLADMGADIVRVARPQSAGVGDWEDVGGDVLHRSRTVTYLDLKQDDDRARLLELIERADALIEGYRPGVMERLGIGPDVCLAHNPRLVFGRMTGWGQSGPLAMRAGHDINYLAITGALHAMGEPGAPPLVPLNLVGDYGGGAMFLIFGLLSALLAAQKTGRGQVVDACITDGVTALMSLFYAWEPKGLWQDAPASNLVDGAAPFYRCYTCADGRHVAIGCLEPKFFAQAVEGLGLSGRGYDQNDRAGWPAMRADFTAAFATRPRDAWAAHFAGTDACVTPVLAMGEAPLHPHNQARQTFVRRNESFQPAPAPRLNATVPEIREPAAAEIEDIIRAWSR</sequence>
<keyword evidence="2" id="KW-1185">Reference proteome</keyword>
<accession>A0A4Q6Y2Q5</accession>
<dbReference type="InterPro" id="IPR050509">
    <property type="entry name" value="CoA-transferase_III"/>
</dbReference>
<proteinExistence type="predicted"/>
<dbReference type="PANTHER" id="PTHR48228:SF5">
    <property type="entry name" value="ALPHA-METHYLACYL-COA RACEMASE"/>
    <property type="match status" value="1"/>
</dbReference>
<dbReference type="SUPFAM" id="SSF89796">
    <property type="entry name" value="CoA-transferase family III (CaiB/BaiF)"/>
    <property type="match status" value="1"/>
</dbReference>
<evidence type="ECO:0000313" key="1">
    <source>
        <dbReference type="EMBL" id="RZF63619.1"/>
    </source>
</evidence>
<dbReference type="PANTHER" id="PTHR48228">
    <property type="entry name" value="SUCCINYL-COA--D-CITRAMALATE COA-TRANSFERASE"/>
    <property type="match status" value="1"/>
</dbReference>
<gene>
    <name evidence="1" type="ORF">EWE75_14895</name>
</gene>
<organism evidence="1 2">
    <name type="scientific">Sphingomonas populi</name>
    <dbReference type="NCBI Taxonomy" id="2484750"/>
    <lineage>
        <taxon>Bacteria</taxon>
        <taxon>Pseudomonadati</taxon>
        <taxon>Pseudomonadota</taxon>
        <taxon>Alphaproteobacteria</taxon>
        <taxon>Sphingomonadales</taxon>
        <taxon>Sphingomonadaceae</taxon>
        <taxon>Sphingomonas</taxon>
    </lineage>
</organism>
<dbReference type="Proteomes" id="UP000292085">
    <property type="component" value="Unassembled WGS sequence"/>
</dbReference>